<proteinExistence type="predicted"/>
<dbReference type="SUPFAM" id="SSF56112">
    <property type="entry name" value="Protein kinase-like (PK-like)"/>
    <property type="match status" value="1"/>
</dbReference>
<name>A0AA37WYT5_9GAMM</name>
<gene>
    <name evidence="2" type="ORF">GCM10007894_20870</name>
</gene>
<dbReference type="Gene3D" id="3.90.1200.10">
    <property type="match status" value="1"/>
</dbReference>
<protein>
    <submittedName>
        <fullName evidence="2">Aminoglycoside phosphotransferase</fullName>
    </submittedName>
</protein>
<evidence type="ECO:0000313" key="3">
    <source>
        <dbReference type="Proteomes" id="UP001157439"/>
    </source>
</evidence>
<organism evidence="2 3">
    <name type="scientific">Paraferrimonas haliotis</name>
    <dbReference type="NCBI Taxonomy" id="2013866"/>
    <lineage>
        <taxon>Bacteria</taxon>
        <taxon>Pseudomonadati</taxon>
        <taxon>Pseudomonadota</taxon>
        <taxon>Gammaproteobacteria</taxon>
        <taxon>Alteromonadales</taxon>
        <taxon>Ferrimonadaceae</taxon>
        <taxon>Paraferrimonas</taxon>
    </lineage>
</organism>
<dbReference type="Pfam" id="PF01636">
    <property type="entry name" value="APH"/>
    <property type="match status" value="1"/>
</dbReference>
<evidence type="ECO:0000313" key="2">
    <source>
        <dbReference type="EMBL" id="GLS84110.1"/>
    </source>
</evidence>
<reference evidence="2 3" key="1">
    <citation type="journal article" date="2014" name="Int. J. Syst. Evol. Microbiol.">
        <title>Complete genome sequence of Corynebacterium casei LMG S-19264T (=DSM 44701T), isolated from a smear-ripened cheese.</title>
        <authorList>
            <consortium name="US DOE Joint Genome Institute (JGI-PGF)"/>
            <person name="Walter F."/>
            <person name="Albersmeier A."/>
            <person name="Kalinowski J."/>
            <person name="Ruckert C."/>
        </authorList>
    </citation>
    <scope>NUCLEOTIDE SEQUENCE [LARGE SCALE GENOMIC DNA]</scope>
    <source>
        <strain evidence="2 3">NBRC 112785</strain>
    </source>
</reference>
<accession>A0AA37WYT5</accession>
<dbReference type="PANTHER" id="PTHR21064:SF5">
    <property type="entry name" value="SLR1880 PROTEIN"/>
    <property type="match status" value="1"/>
</dbReference>
<dbReference type="Proteomes" id="UP001157439">
    <property type="component" value="Unassembled WGS sequence"/>
</dbReference>
<comment type="caution">
    <text evidence="2">The sequence shown here is derived from an EMBL/GenBank/DDBJ whole genome shotgun (WGS) entry which is preliminary data.</text>
</comment>
<dbReference type="RefSeq" id="WP_095498404.1">
    <property type="nucleotide sequence ID" value="NZ_BSPO01000003.1"/>
</dbReference>
<dbReference type="InterPro" id="IPR050249">
    <property type="entry name" value="Pseudomonas-type_ThrB"/>
</dbReference>
<evidence type="ECO:0000259" key="1">
    <source>
        <dbReference type="Pfam" id="PF01636"/>
    </source>
</evidence>
<dbReference type="EMBL" id="BSPO01000003">
    <property type="protein sequence ID" value="GLS84110.1"/>
    <property type="molecule type" value="Genomic_DNA"/>
</dbReference>
<feature type="domain" description="Aminoglycoside phosphotransferase" evidence="1">
    <location>
        <begin position="22"/>
        <end position="265"/>
    </location>
</feature>
<dbReference type="PANTHER" id="PTHR21064">
    <property type="entry name" value="AMINOGLYCOSIDE PHOSPHOTRANSFERASE DOMAIN-CONTAINING PROTEIN-RELATED"/>
    <property type="match status" value="1"/>
</dbReference>
<sequence length="366" mass="40981">MEKLLFQFLVDEFGVDKNTFPEPLGEGHINQTWLAYNKDGPLVLQKLNTEVFPSSDILMNNFSKVATHLLNKQQQGHYPFTVMKLLKNAHGNEVCHHPEFGLWRGLSFIEDTVTLQTVTSAKQAHQVAFSFGAFGRSLMDLPVAELGEVLVDFHNLETRLKQLDKAVSHAKDNAVSYDGQARLKAAQAPLDFVNQHLSIVDEINALIAAGLPLRVTHNDTKVNNVLLKKADYSASCVIDLDTVMPGYLMYDFGDMVRSVTSPEREDTPDTDKVTLREDMFAAVVEGYLESMQGALTEIEVDSLLPGAKLLIFIVGIRFLTDYLNGDSYFGADFDDHNLLRANNQFALLASLLQQEQRLQHIIEQAR</sequence>
<keyword evidence="3" id="KW-1185">Reference proteome</keyword>
<dbReference type="InterPro" id="IPR011009">
    <property type="entry name" value="Kinase-like_dom_sf"/>
</dbReference>
<dbReference type="InterPro" id="IPR002575">
    <property type="entry name" value="Aminoglycoside_PTrfase"/>
</dbReference>
<dbReference type="AlphaFoldDB" id="A0AA37WYT5"/>